<evidence type="ECO:0000313" key="8">
    <source>
        <dbReference type="Proteomes" id="UP000000599"/>
    </source>
</evidence>
<dbReference type="OMA" id="NLFCHAP"/>
<dbReference type="Gene3D" id="3.20.20.70">
    <property type="entry name" value="Aldolase class I"/>
    <property type="match status" value="1"/>
</dbReference>
<dbReference type="HOGENOM" id="CLU_038732_5_0_1"/>
<dbReference type="InterPro" id="IPR004136">
    <property type="entry name" value="NMO"/>
</dbReference>
<dbReference type="InterPro" id="IPR013785">
    <property type="entry name" value="Aldolase_TIM"/>
</dbReference>
<evidence type="ECO:0000256" key="5">
    <source>
        <dbReference type="ARBA" id="ARBA00023002"/>
    </source>
</evidence>
<sequence>MSKYQQSSLFIKRLGLEYPIIQSPMAGISTIKLASVISSNGGLGSIPLASVDARKQSGIDSIDKQLNEFKSLAKTNVVNVNFFCHNHEEQQTPTATQTENWHKLLGKASPSINKDIPSLQKSNISLTEVESNHPELFVQLLEKLVQCKPKVVSFHFGFPSQKAIKFLQENGIMVFVTVTSVKEAKQLIDLKVDGLVSQGYEAGGHRGNFLLSEILDENLSTFSLFTQIKIIVDNASWKPFIIPAGGIMDGKTIENYLANGASGVQLGTIFLSTPESNSNDFIKNVVSESNDTPTIMTRLVSGKPARCLRTPFIQALIEDCDNLKLDDQPPYGYAYYGYKTMAGLLKDPRYGFYLAGQNYHQISPDFNTEQVFLKLVDELKQAGFDAQAV</sequence>
<dbReference type="eggNOG" id="ENOG502S1Q4">
    <property type="taxonomic scope" value="Eukaryota"/>
</dbReference>
<accession>Q6BYZ6</accession>
<dbReference type="EMBL" id="CR382133">
    <property type="protein sequence ID" value="CAG84529.1"/>
    <property type="molecule type" value="Genomic_DNA"/>
</dbReference>
<dbReference type="VEuPathDB" id="FungiDB:DEHA2A05764g"/>
<dbReference type="OrthoDB" id="10265891at2759"/>
<dbReference type="GO" id="GO:0018580">
    <property type="term" value="F:nitronate monooxygenase activity"/>
    <property type="evidence" value="ECO:0007669"/>
    <property type="project" value="InterPro"/>
</dbReference>
<dbReference type="KEGG" id="dha:DEHA2A05764g"/>
<evidence type="ECO:0000256" key="2">
    <source>
        <dbReference type="ARBA" id="ARBA00009881"/>
    </source>
</evidence>
<comment type="similarity">
    <text evidence="2">Belongs to the nitronate monooxygenase family. NMO class I subfamily.</text>
</comment>
<dbReference type="SUPFAM" id="SSF51412">
    <property type="entry name" value="Inosine monophosphate dehydrogenase (IMPDH)"/>
    <property type="match status" value="1"/>
</dbReference>
<dbReference type="GeneID" id="2899914"/>
<dbReference type="Proteomes" id="UP000000599">
    <property type="component" value="Chromosome A"/>
</dbReference>
<protein>
    <submittedName>
        <fullName evidence="7">DEHA2A05764p</fullName>
    </submittedName>
</protein>
<keyword evidence="6" id="KW-0503">Monooxygenase</keyword>
<dbReference type="PANTHER" id="PTHR42747:SF3">
    <property type="entry name" value="NITRONATE MONOOXYGENASE-RELATED"/>
    <property type="match status" value="1"/>
</dbReference>
<keyword evidence="3" id="KW-0285">Flavoprotein</keyword>
<comment type="cofactor">
    <cofactor evidence="1">
        <name>FMN</name>
        <dbReference type="ChEBI" id="CHEBI:58210"/>
    </cofactor>
</comment>
<gene>
    <name evidence="7" type="ordered locus">DEHA2A05764g</name>
</gene>
<name>Q6BYZ6_DEBHA</name>
<organism evidence="7 8">
    <name type="scientific">Debaryomyces hansenii (strain ATCC 36239 / CBS 767 / BCRC 21394 / JCM 1990 / NBRC 0083 / IGC 2968)</name>
    <name type="common">Yeast</name>
    <name type="synonym">Torulaspora hansenii</name>
    <dbReference type="NCBI Taxonomy" id="284592"/>
    <lineage>
        <taxon>Eukaryota</taxon>
        <taxon>Fungi</taxon>
        <taxon>Dikarya</taxon>
        <taxon>Ascomycota</taxon>
        <taxon>Saccharomycotina</taxon>
        <taxon>Pichiomycetes</taxon>
        <taxon>Debaryomycetaceae</taxon>
        <taxon>Debaryomyces</taxon>
    </lineage>
</organism>
<dbReference type="PANTHER" id="PTHR42747">
    <property type="entry name" value="NITRONATE MONOOXYGENASE-RELATED"/>
    <property type="match status" value="1"/>
</dbReference>
<proteinExistence type="inferred from homology"/>
<keyword evidence="8" id="KW-1185">Reference proteome</keyword>
<evidence type="ECO:0000256" key="6">
    <source>
        <dbReference type="ARBA" id="ARBA00023033"/>
    </source>
</evidence>
<dbReference type="InParanoid" id="Q6BYZ6"/>
<reference evidence="7 8" key="1">
    <citation type="journal article" date="2004" name="Nature">
        <title>Genome evolution in yeasts.</title>
        <authorList>
            <consortium name="Genolevures"/>
            <person name="Dujon B."/>
            <person name="Sherman D."/>
            <person name="Fischer G."/>
            <person name="Durrens P."/>
            <person name="Casaregola S."/>
            <person name="Lafontaine I."/>
            <person name="de Montigny J."/>
            <person name="Marck C."/>
            <person name="Neuveglise C."/>
            <person name="Talla E."/>
            <person name="Goffard N."/>
            <person name="Frangeul L."/>
            <person name="Aigle M."/>
            <person name="Anthouard V."/>
            <person name="Babour A."/>
            <person name="Barbe V."/>
            <person name="Barnay S."/>
            <person name="Blanchin S."/>
            <person name="Beckerich J.M."/>
            <person name="Beyne E."/>
            <person name="Bleykasten C."/>
            <person name="Boisrame A."/>
            <person name="Boyer J."/>
            <person name="Cattolico L."/>
            <person name="Confanioleri F."/>
            <person name="de Daruvar A."/>
            <person name="Despons L."/>
            <person name="Fabre E."/>
            <person name="Fairhead C."/>
            <person name="Ferry-Dumazet H."/>
            <person name="Groppi A."/>
            <person name="Hantraye F."/>
            <person name="Hennequin C."/>
            <person name="Jauniaux N."/>
            <person name="Joyet P."/>
            <person name="Kachouri R."/>
            <person name="Kerrest A."/>
            <person name="Koszul R."/>
            <person name="Lemaire M."/>
            <person name="Lesur I."/>
            <person name="Ma L."/>
            <person name="Muller H."/>
            <person name="Nicaud J.M."/>
            <person name="Nikolski M."/>
            <person name="Oztas S."/>
            <person name="Ozier-Kalogeropoulos O."/>
            <person name="Pellenz S."/>
            <person name="Potier S."/>
            <person name="Richard G.F."/>
            <person name="Straub M.L."/>
            <person name="Suleau A."/>
            <person name="Swennene D."/>
            <person name="Tekaia F."/>
            <person name="Wesolowski-Louvel M."/>
            <person name="Westhof E."/>
            <person name="Wirth B."/>
            <person name="Zeniou-Meyer M."/>
            <person name="Zivanovic I."/>
            <person name="Bolotin-Fukuhara M."/>
            <person name="Thierry A."/>
            <person name="Bouchier C."/>
            <person name="Caudron B."/>
            <person name="Scarpelli C."/>
            <person name="Gaillardin C."/>
            <person name="Weissenbach J."/>
            <person name="Wincker P."/>
            <person name="Souciet J.L."/>
        </authorList>
    </citation>
    <scope>NUCLEOTIDE SEQUENCE [LARGE SCALE GENOMIC DNA]</scope>
    <source>
        <strain evidence="8">ATCC 36239 / CBS 767 / BCRC 21394 / JCM 1990 / NBRC 0083 / IGC 2968</strain>
    </source>
</reference>
<evidence type="ECO:0000256" key="4">
    <source>
        <dbReference type="ARBA" id="ARBA00022643"/>
    </source>
</evidence>
<evidence type="ECO:0000256" key="1">
    <source>
        <dbReference type="ARBA" id="ARBA00001917"/>
    </source>
</evidence>
<dbReference type="RefSeq" id="XP_456573.1">
    <property type="nucleotide sequence ID" value="XM_456573.1"/>
</dbReference>
<dbReference type="AlphaFoldDB" id="Q6BYZ6"/>
<dbReference type="CDD" id="cd04730">
    <property type="entry name" value="NPD_like"/>
    <property type="match status" value="1"/>
</dbReference>
<evidence type="ECO:0000256" key="3">
    <source>
        <dbReference type="ARBA" id="ARBA00022630"/>
    </source>
</evidence>
<keyword evidence="4" id="KW-0288">FMN</keyword>
<dbReference type="STRING" id="284592.Q6BYZ6"/>
<keyword evidence="5" id="KW-0560">Oxidoreductase</keyword>
<dbReference type="Pfam" id="PF03060">
    <property type="entry name" value="NMO"/>
    <property type="match status" value="1"/>
</dbReference>
<dbReference type="FunCoup" id="Q6BYZ6">
    <property type="interactions" value="28"/>
</dbReference>
<evidence type="ECO:0000313" key="7">
    <source>
        <dbReference type="EMBL" id="CAG84529.1"/>
    </source>
</evidence>